<feature type="region of interest" description="Disordered" evidence="1">
    <location>
        <begin position="1"/>
        <end position="28"/>
    </location>
</feature>
<feature type="compositionally biased region" description="Polar residues" evidence="1">
    <location>
        <begin position="15"/>
        <end position="27"/>
    </location>
</feature>
<name>A0A9N8HXT1_9STRA</name>
<evidence type="ECO:0000313" key="3">
    <source>
        <dbReference type="Proteomes" id="UP001153069"/>
    </source>
</evidence>
<gene>
    <name evidence="2" type="ORF">SEMRO_2566_G331450.1</name>
</gene>
<dbReference type="SUPFAM" id="SSF48371">
    <property type="entry name" value="ARM repeat"/>
    <property type="match status" value="1"/>
</dbReference>
<dbReference type="EMBL" id="CAICTM010002564">
    <property type="protein sequence ID" value="CAB9529632.1"/>
    <property type="molecule type" value="Genomic_DNA"/>
</dbReference>
<dbReference type="InterPro" id="IPR046837">
    <property type="entry name" value="Laa1/Sip1/HEATR5-like_HEAT"/>
</dbReference>
<dbReference type="OrthoDB" id="192608at2759"/>
<dbReference type="Pfam" id="PF20210">
    <property type="entry name" value="Laa1_Sip1_HTR5"/>
    <property type="match status" value="1"/>
</dbReference>
<organism evidence="2 3">
    <name type="scientific">Seminavis robusta</name>
    <dbReference type="NCBI Taxonomy" id="568900"/>
    <lineage>
        <taxon>Eukaryota</taxon>
        <taxon>Sar</taxon>
        <taxon>Stramenopiles</taxon>
        <taxon>Ochrophyta</taxon>
        <taxon>Bacillariophyta</taxon>
        <taxon>Bacillariophyceae</taxon>
        <taxon>Bacillariophycidae</taxon>
        <taxon>Naviculales</taxon>
        <taxon>Naviculaceae</taxon>
        <taxon>Seminavis</taxon>
    </lineage>
</organism>
<protein>
    <recommendedName>
        <fullName evidence="4">ARM repeat superfamily protein</fullName>
    </recommendedName>
</protein>
<keyword evidence="3" id="KW-1185">Reference proteome</keyword>
<evidence type="ECO:0008006" key="4">
    <source>
        <dbReference type="Google" id="ProtNLM"/>
    </source>
</evidence>
<dbReference type="Proteomes" id="UP001153069">
    <property type="component" value="Unassembled WGS sequence"/>
</dbReference>
<accession>A0A9N8HXT1</accession>
<comment type="caution">
    <text evidence="2">The sequence shown here is derived from an EMBL/GenBank/DDBJ whole genome shotgun (WGS) entry which is preliminary data.</text>
</comment>
<reference evidence="2" key="1">
    <citation type="submission" date="2020-06" db="EMBL/GenBank/DDBJ databases">
        <authorList>
            <consortium name="Plant Systems Biology data submission"/>
        </authorList>
    </citation>
    <scope>NUCLEOTIDE SEQUENCE</scope>
    <source>
        <strain evidence="2">D6</strain>
    </source>
</reference>
<evidence type="ECO:0000256" key="1">
    <source>
        <dbReference type="SAM" id="MobiDB-lite"/>
    </source>
</evidence>
<proteinExistence type="predicted"/>
<sequence>MGPREEASKQFPRTPASTQTLDVTTPVTPDFKPGGAGNALFGNKKSGADAGLVRLATCNVVRFGLAELASENAQLSLLQDLIGLLKPAAVTDPSELKCNPQQLQVVLVEISHLLSALGEAAASKVEDLVTNLKTCLCHSSHGVRHEAAVACGALADSFPATGREFLEYGMKELRSQHTELMGVANRSESVEVNDPKRSFGRMFRRAKKETEKKVVDPTLVHQYTIHGISLMMAIVARDLPQTSGGISRQLLSDVLSVAELLSEWQFNDLVTKANPAVACTCIRAGFGIITGVLATGPVAVQPHTKKIFEIFDKSYKSSAKNGNNFSTDHDLGCVEVVLTAIVAFLSYDSELLLSVPEALSQVSIMLEELLVLFSSGGRFAKDFTNPAAITRLKSAKASLMEAFAWLPSGSFPMAADAVFSFAGEQIKRAIAGEVTCSLLPSLVSKEDVLLDAKSVSRVDRAGQVGGAKEIEESIVILTSETADHGERESVLHFPGSHVVQPWEKEFRKSQILGMFAYDATQAPPTPLHAAVGTWRKPVEVSCSATVRLLDAAIQAYAATFGLKGGMEQQEAMDMLALLVPPFLTQLASVIGLNTTLSEPASRTKAKEDNAAVANITAVLLSCLKALPLHEATHNVPIGLGPPWMNKAKDLLLTLLPSASNVVRRAAAEGLALLATLGVSEDAHFLQSAVLHSLDEVMRGNQPDGKPRTLPLEPISASRAGSLLTLACIQRMAQTVNEKKLGRNKGRALSAEEIILQAEEALPTLQMMTRILPSVTRQGFRDFFIVQTHALHSFGLLLGYSSKLEREKDKLEPEDLQLLRKGVELVEDNFLATWTVASVEFDAGQEAEKLAAEASFLAVLLRLMALLVPSLHHISDNQGVATRFSAMATIILEAMGAHPVVSIEGMAFFEVLAGIQDMLPPPSQNLLDTDNPLTSCVPYFDSSLKPRYAGLFAVPRWQDMGGCLSSTRGIRAVLRAIKVMSLSGVWEENDVHFMKAIFAFLEGTCASRCYSNATLHRPLAAPRASELAAVESLAVEKEAANVLQALVSVRPSSGRLHTILFARSLVAGATAGGGEREPEDVDTTSVQGIIRNADNSAISDARYVLQHVGQIRWQLKSLSIVLATAALAEMRQSCSTSNAESPDFSYSAAENEIKRALAASSSNPSSRLAFHLSGIVSLACTSAVAAVDQAELPTLQLAAVLLLSNLVACFRGVQDPQEPDAAMLDQFTTQILSSVKHSLGDPEDISDEASYRLFYGGCEAIETIVESELTKDPMAIKRIIRPTIPLGKDTPFFEYGKSFPDDGEESENSTNLVKIGRVWTAGMLLSERCQSQTNINAARKLVEDEAGLAVYAAAVAFDGARLLLDAGATLCGSVSGQGKVKQQVETGFLFGNVHDLDDSVKAALVTAWSSCGCFALRTLAKMAAEERDDDRKAACRTWVQKLAPLMFEGLNDSLTEFGNHDFSKTSGWCGGIDSSDVAVNCLYSLRVFVEGTEQGSLGVSINVDQILNRLRISVLSPALDQTSSDLKGGFARLPEGRQATVIKEMCDMIQHVAASAAKASSSLLMSILTPLDLLQRGAIEFGQRHVDLIVSTCLSAAGTLVALSKSSDAFVKSMTQIALEVQESEKGVPEGVNSAARQLLKACLSHKSVEAKDRRVVAHELAKMGDWETWCSVCAVDDGLTASGSMDVLKNVLLDTQNPEKQLQALAAIRLLVQKTKLVGLIFSAVGGELLHFFKMYGAQPAVSRASQARRTTVCTDTMKIVLVAIQQLVSDSTPEPVFVAFLMVTFEYMLMVLRYNGLPNHPPPQTESDPSLGRMTAQAIVHIARSAPLPFKAALGSMSDADRAALEFAVRAEMTGYANAQAQAQSKKKISLKGFKK</sequence>
<dbReference type="InterPro" id="IPR016024">
    <property type="entry name" value="ARM-type_fold"/>
</dbReference>
<dbReference type="InterPro" id="IPR040108">
    <property type="entry name" value="Laa1/Sip1/HEATR5"/>
</dbReference>
<dbReference type="PANTHER" id="PTHR21663:SF0">
    <property type="entry name" value="HEAT REPEAT-CONTAINING PROTEIN 5B"/>
    <property type="match status" value="1"/>
</dbReference>
<dbReference type="PANTHER" id="PTHR21663">
    <property type="entry name" value="HYPOTHETICAL HEAT DOMAIN-CONTAINING"/>
    <property type="match status" value="1"/>
</dbReference>
<evidence type="ECO:0000313" key="2">
    <source>
        <dbReference type="EMBL" id="CAB9529632.1"/>
    </source>
</evidence>